<feature type="transmembrane region" description="Helical" evidence="1">
    <location>
        <begin position="53"/>
        <end position="72"/>
    </location>
</feature>
<evidence type="ECO:0000313" key="2">
    <source>
        <dbReference type="EMBL" id="SDF95400.1"/>
    </source>
</evidence>
<protein>
    <submittedName>
        <fullName evidence="2">Uncharacterized protein</fullName>
    </submittedName>
</protein>
<evidence type="ECO:0000313" key="3">
    <source>
        <dbReference type="Proteomes" id="UP000182427"/>
    </source>
</evidence>
<keyword evidence="1" id="KW-0812">Transmembrane</keyword>
<keyword evidence="1" id="KW-0472">Membrane</keyword>
<proteinExistence type="predicted"/>
<reference evidence="3" key="1">
    <citation type="submission" date="2016-10" db="EMBL/GenBank/DDBJ databases">
        <authorList>
            <person name="Varghese N."/>
            <person name="Submissions S."/>
        </authorList>
    </citation>
    <scope>NUCLEOTIDE SEQUENCE [LARGE SCALE GENOMIC DNA]</scope>
    <source>
        <strain evidence="3">GAS232</strain>
    </source>
</reference>
<name>A0A1G7QCS5_9BACT</name>
<accession>A0A1G7QCS5</accession>
<dbReference type="Proteomes" id="UP000182427">
    <property type="component" value="Chromosome I"/>
</dbReference>
<sequence length="74" mass="8357">MDLGETRRVPVMKVRKKHELLAQGLEGVGQPGRLSLLEERVDRHERTVQRMKGVGGALSLVVTLFHVALDVMRR</sequence>
<dbReference type="AlphaFoldDB" id="A0A1G7QCS5"/>
<organism evidence="2 3">
    <name type="scientific">Terriglobus roseus</name>
    <dbReference type="NCBI Taxonomy" id="392734"/>
    <lineage>
        <taxon>Bacteria</taxon>
        <taxon>Pseudomonadati</taxon>
        <taxon>Acidobacteriota</taxon>
        <taxon>Terriglobia</taxon>
        <taxon>Terriglobales</taxon>
        <taxon>Acidobacteriaceae</taxon>
        <taxon>Terriglobus</taxon>
    </lineage>
</organism>
<gene>
    <name evidence="2" type="ORF">SAMN05444167_3810</name>
</gene>
<keyword evidence="1" id="KW-1133">Transmembrane helix</keyword>
<keyword evidence="3" id="KW-1185">Reference proteome</keyword>
<dbReference type="EMBL" id="LT629690">
    <property type="protein sequence ID" value="SDF95400.1"/>
    <property type="molecule type" value="Genomic_DNA"/>
</dbReference>
<evidence type="ECO:0000256" key="1">
    <source>
        <dbReference type="SAM" id="Phobius"/>
    </source>
</evidence>